<evidence type="ECO:0000313" key="11">
    <source>
        <dbReference type="Proteomes" id="UP001596044"/>
    </source>
</evidence>
<feature type="transmembrane region" description="Helical" evidence="8">
    <location>
        <begin position="12"/>
        <end position="32"/>
    </location>
</feature>
<feature type="transmembrane region" description="Helical" evidence="8">
    <location>
        <begin position="133"/>
        <end position="153"/>
    </location>
</feature>
<sequence length="386" mass="43134">MNSKLVTYRIQLLVLTLSAGIFSFQLEPFLFARGVATSKIIAVYSIVQISSVIFTLFWGKIIHESDKGYLIIRSGILIRVAAISLMCFNIHNTMLVSAVFLYFFVASCLDLANEAQLMKWTSEEHQNFGRIRMFGSLGFAISGLVAAAIIGLMKTINSVIFFALLMNMIFVLLSFFRPLKTAGIKKRGKTRVRIDASTILLLVLIQIPLIIPYCFNLIMNLHFRDSLGTTLESAIFFSGLSLLFSAGISEISAFMFIQTVIEKIGPKKTILIGLIASVVRWSLATFSHSPWTFSVTFLFHGICFAFTYMGFLTIVKKRFGNDAISKMLTISSVCVAVMSAILSQVFGFVLKRSDTFTILALFTFTCAACAITYYLVFWKNPKYRGI</sequence>
<dbReference type="RefSeq" id="WP_270881071.1">
    <property type="nucleotide sequence ID" value="NZ_JAQFVF010000044.1"/>
</dbReference>
<keyword evidence="6 8" id="KW-1133">Transmembrane helix</keyword>
<evidence type="ECO:0000256" key="1">
    <source>
        <dbReference type="ARBA" id="ARBA00004429"/>
    </source>
</evidence>
<feature type="transmembrane region" description="Helical" evidence="8">
    <location>
        <begin position="269"/>
        <end position="287"/>
    </location>
</feature>
<dbReference type="SUPFAM" id="SSF103473">
    <property type="entry name" value="MFS general substrate transporter"/>
    <property type="match status" value="1"/>
</dbReference>
<feature type="transmembrane region" description="Helical" evidence="8">
    <location>
        <begin position="199"/>
        <end position="223"/>
    </location>
</feature>
<evidence type="ECO:0000256" key="6">
    <source>
        <dbReference type="ARBA" id="ARBA00022989"/>
    </source>
</evidence>
<evidence type="ECO:0000256" key="3">
    <source>
        <dbReference type="ARBA" id="ARBA00022475"/>
    </source>
</evidence>
<accession>A0ABW0KF79</accession>
<feature type="transmembrane region" description="Helical" evidence="8">
    <location>
        <begin position="94"/>
        <end position="112"/>
    </location>
</feature>
<name>A0ABW0KF79_9BACL</name>
<dbReference type="InterPro" id="IPR036259">
    <property type="entry name" value="MFS_trans_sf"/>
</dbReference>
<evidence type="ECO:0000256" key="5">
    <source>
        <dbReference type="ARBA" id="ARBA00022692"/>
    </source>
</evidence>
<dbReference type="EMBL" id="JBHSMJ010000040">
    <property type="protein sequence ID" value="MFC5452098.1"/>
    <property type="molecule type" value="Genomic_DNA"/>
</dbReference>
<protein>
    <submittedName>
        <fullName evidence="10">MFS transporter</fullName>
    </submittedName>
</protein>
<feature type="transmembrane region" description="Helical" evidence="8">
    <location>
        <begin position="293"/>
        <end position="315"/>
    </location>
</feature>
<comment type="subcellular location">
    <subcellularLocation>
        <location evidence="1">Cell inner membrane</location>
        <topology evidence="1">Multi-pass membrane protein</topology>
    </subcellularLocation>
</comment>
<evidence type="ECO:0000256" key="4">
    <source>
        <dbReference type="ARBA" id="ARBA00022519"/>
    </source>
</evidence>
<evidence type="ECO:0000256" key="8">
    <source>
        <dbReference type="SAM" id="Phobius"/>
    </source>
</evidence>
<feature type="transmembrane region" description="Helical" evidence="8">
    <location>
        <begin position="356"/>
        <end position="376"/>
    </location>
</feature>
<feature type="transmembrane region" description="Helical" evidence="8">
    <location>
        <begin position="235"/>
        <end position="257"/>
    </location>
</feature>
<dbReference type="InterPro" id="IPR024989">
    <property type="entry name" value="MFS_assoc_dom"/>
</dbReference>
<dbReference type="Pfam" id="PF12832">
    <property type="entry name" value="MFS_1_like"/>
    <property type="match status" value="1"/>
</dbReference>
<feature type="transmembrane region" description="Helical" evidence="8">
    <location>
        <begin position="70"/>
        <end position="88"/>
    </location>
</feature>
<keyword evidence="5 8" id="KW-0812">Transmembrane</keyword>
<reference evidence="11" key="1">
    <citation type="journal article" date="2019" name="Int. J. Syst. Evol. Microbiol.">
        <title>The Global Catalogue of Microorganisms (GCM) 10K type strain sequencing project: providing services to taxonomists for standard genome sequencing and annotation.</title>
        <authorList>
            <consortium name="The Broad Institute Genomics Platform"/>
            <consortium name="The Broad Institute Genome Sequencing Center for Infectious Disease"/>
            <person name="Wu L."/>
            <person name="Ma J."/>
        </authorList>
    </citation>
    <scope>NUCLEOTIDE SEQUENCE [LARGE SCALE GENOMIC DNA]</scope>
    <source>
        <strain evidence="11">KACC 11904</strain>
    </source>
</reference>
<gene>
    <name evidence="10" type="ORF">ACFPOG_28220</name>
</gene>
<keyword evidence="11" id="KW-1185">Reference proteome</keyword>
<feature type="transmembrane region" description="Helical" evidence="8">
    <location>
        <begin position="159"/>
        <end position="179"/>
    </location>
</feature>
<keyword evidence="3" id="KW-1003">Cell membrane</keyword>
<comment type="caution">
    <text evidence="10">The sequence shown here is derived from an EMBL/GenBank/DDBJ whole genome shotgun (WGS) entry which is preliminary data.</text>
</comment>
<evidence type="ECO:0000313" key="10">
    <source>
        <dbReference type="EMBL" id="MFC5452098.1"/>
    </source>
</evidence>
<evidence type="ECO:0000256" key="7">
    <source>
        <dbReference type="ARBA" id="ARBA00023136"/>
    </source>
</evidence>
<dbReference type="PANTHER" id="PTHR23522">
    <property type="entry name" value="BLL5896 PROTEIN"/>
    <property type="match status" value="1"/>
</dbReference>
<feature type="transmembrane region" description="Helical" evidence="8">
    <location>
        <begin position="327"/>
        <end position="350"/>
    </location>
</feature>
<evidence type="ECO:0000259" key="9">
    <source>
        <dbReference type="Pfam" id="PF12832"/>
    </source>
</evidence>
<dbReference type="Proteomes" id="UP001596044">
    <property type="component" value="Unassembled WGS sequence"/>
</dbReference>
<keyword evidence="2" id="KW-0813">Transport</keyword>
<feature type="transmembrane region" description="Helical" evidence="8">
    <location>
        <begin position="38"/>
        <end position="58"/>
    </location>
</feature>
<feature type="domain" description="Major facilitator superfamily associated" evidence="9">
    <location>
        <begin position="25"/>
        <end position="352"/>
    </location>
</feature>
<keyword evidence="4" id="KW-0997">Cell inner membrane</keyword>
<dbReference type="PANTHER" id="PTHR23522:SF10">
    <property type="entry name" value="3-PHENYLPROPIONIC ACID TRANSPORTER-RELATED"/>
    <property type="match status" value="1"/>
</dbReference>
<evidence type="ECO:0000256" key="2">
    <source>
        <dbReference type="ARBA" id="ARBA00022448"/>
    </source>
</evidence>
<keyword evidence="7 8" id="KW-0472">Membrane</keyword>
<proteinExistence type="predicted"/>
<dbReference type="Gene3D" id="1.20.1250.20">
    <property type="entry name" value="MFS general substrate transporter like domains"/>
    <property type="match status" value="2"/>
</dbReference>
<organism evidence="10 11">
    <name type="scientific">Paenibacillus aestuarii</name>
    <dbReference type="NCBI Taxonomy" id="516965"/>
    <lineage>
        <taxon>Bacteria</taxon>
        <taxon>Bacillati</taxon>
        <taxon>Bacillota</taxon>
        <taxon>Bacilli</taxon>
        <taxon>Bacillales</taxon>
        <taxon>Paenibacillaceae</taxon>
        <taxon>Paenibacillus</taxon>
    </lineage>
</organism>